<feature type="compositionally biased region" description="Polar residues" evidence="2">
    <location>
        <begin position="416"/>
        <end position="434"/>
    </location>
</feature>
<proteinExistence type="predicted"/>
<dbReference type="GeneID" id="109079873"/>
<evidence type="ECO:0000256" key="2">
    <source>
        <dbReference type="SAM" id="MobiDB-lite"/>
    </source>
</evidence>
<dbReference type="GO" id="GO:0000801">
    <property type="term" value="C:central element"/>
    <property type="evidence" value="ECO:0007669"/>
    <property type="project" value="TreeGrafter"/>
</dbReference>
<keyword evidence="1" id="KW-0175">Coiled coil</keyword>
<feature type="region of interest" description="Disordered" evidence="2">
    <location>
        <begin position="285"/>
        <end position="317"/>
    </location>
</feature>
<reference evidence="3" key="1">
    <citation type="submission" date="2025-08" db="UniProtKB">
        <authorList>
            <consortium name="RefSeq"/>
        </authorList>
    </citation>
    <scope>IDENTIFICATION</scope>
    <source>
        <tissue evidence="3">Muscle</tissue>
    </source>
</reference>
<dbReference type="Pfam" id="PF15676">
    <property type="entry name" value="S6OS1"/>
    <property type="match status" value="1"/>
</dbReference>
<keyword evidence="3" id="KW-0648">Protein biosynthesis</keyword>
<feature type="compositionally biased region" description="Polar residues" evidence="2">
    <location>
        <begin position="183"/>
        <end position="193"/>
    </location>
</feature>
<dbReference type="InterPro" id="IPR031380">
    <property type="entry name" value="SIX6OS1"/>
</dbReference>
<name>A0A9Q9WQS9_CYPCA</name>
<feature type="region of interest" description="Disordered" evidence="2">
    <location>
        <begin position="414"/>
        <end position="434"/>
    </location>
</feature>
<dbReference type="OrthoDB" id="8961345at2759"/>
<dbReference type="GO" id="GO:0010705">
    <property type="term" value="P:meiotic DNA double-strand break processing involved in reciprocal meiotic recombination"/>
    <property type="evidence" value="ECO:0007669"/>
    <property type="project" value="TreeGrafter"/>
</dbReference>
<sequence length="456" mass="51828">MEEQTVNQLDNLLLQLGIETRELAQKKDDLKQQIQICESNIQEKKDYISTTHKSLSRLSEEVQQKQNTLRFIKENTKNLQRTGHLLLQYEKTLEAELEKRRDGYNQDVKIFQERMESYRNVFQQYKDRYCQNSLAQKLLKIQAENEEIERRIRATEEQILEKETMLMAALGEDEPVTDAADSSKCQDNDVPQTENRESFDEMDPYQDPIMQRPEEYADEGPSEENKDKTAESESQTDTFHHGLWTKAETGEDQMQEGDQKQSEEANELEGNMNVSCASELMVEISEEEEEERLEVTTADAQEDTVNERGLCPPPSPARIKAMPTTPTFSLNNSPSSSPGRQEISDTKSPAFVFSMNSGPSTPAFSKLGCDFAAEEASPFTFTSSYFSDRKSPGLAPKFSGFLFDEAESRQEEFSFSFGTVSPQQNSSTQDTAGSADSFPFSFSFGKMLLQEIIRIG</sequence>
<dbReference type="GO" id="GO:0007283">
    <property type="term" value="P:spermatogenesis"/>
    <property type="evidence" value="ECO:0007669"/>
    <property type="project" value="TreeGrafter"/>
</dbReference>
<feature type="region of interest" description="Disordered" evidence="2">
    <location>
        <begin position="174"/>
        <end position="272"/>
    </location>
</feature>
<dbReference type="AlphaFoldDB" id="A0A9Q9WQS9"/>
<organism evidence="3">
    <name type="scientific">Cyprinus carpio</name>
    <name type="common">Common carp</name>
    <dbReference type="NCBI Taxonomy" id="7962"/>
    <lineage>
        <taxon>Eukaryota</taxon>
        <taxon>Metazoa</taxon>
        <taxon>Chordata</taxon>
        <taxon>Craniata</taxon>
        <taxon>Vertebrata</taxon>
        <taxon>Euteleostomi</taxon>
        <taxon>Actinopterygii</taxon>
        <taxon>Neopterygii</taxon>
        <taxon>Teleostei</taxon>
        <taxon>Ostariophysi</taxon>
        <taxon>Cypriniformes</taxon>
        <taxon>Cyprinidae</taxon>
        <taxon>Cyprininae</taxon>
        <taxon>Cyprinus</taxon>
    </lineage>
</organism>
<dbReference type="GO" id="GO:0003743">
    <property type="term" value="F:translation initiation factor activity"/>
    <property type="evidence" value="ECO:0007669"/>
    <property type="project" value="UniProtKB-KW"/>
</dbReference>
<dbReference type="RefSeq" id="XP_042587840.1">
    <property type="nucleotide sequence ID" value="XM_042731906.1"/>
</dbReference>
<protein>
    <submittedName>
        <fullName evidence="3">Eukaryotic translation initiation factor 5B isoform X1</fullName>
    </submittedName>
</protein>
<keyword evidence="3" id="KW-0396">Initiation factor</keyword>
<gene>
    <name evidence="3" type="primary">LOC109079873</name>
</gene>
<evidence type="ECO:0000256" key="1">
    <source>
        <dbReference type="SAM" id="Coils"/>
    </source>
</evidence>
<dbReference type="PANTHER" id="PTHR35449">
    <property type="entry name" value="PROTEIN SIX6OS1"/>
    <property type="match status" value="1"/>
</dbReference>
<accession>A0A9Q9WQS9</accession>
<dbReference type="PANTHER" id="PTHR35449:SF1">
    <property type="entry name" value="PROTEIN SIX6OS1"/>
    <property type="match status" value="1"/>
</dbReference>
<dbReference type="Proteomes" id="UP001155660">
    <property type="component" value="Chromosome B9"/>
</dbReference>
<evidence type="ECO:0000313" key="3">
    <source>
        <dbReference type="RefSeq" id="XP_042587840.1"/>
    </source>
</evidence>
<dbReference type="GO" id="GO:0007129">
    <property type="term" value="P:homologous chromosome pairing at meiosis"/>
    <property type="evidence" value="ECO:0007669"/>
    <property type="project" value="TreeGrafter"/>
</dbReference>
<dbReference type="GO" id="GO:0048477">
    <property type="term" value="P:oogenesis"/>
    <property type="evidence" value="ECO:0007669"/>
    <property type="project" value="TreeGrafter"/>
</dbReference>
<dbReference type="KEGG" id="ccar:109079873"/>
<feature type="coiled-coil region" evidence="1">
    <location>
        <begin position="20"/>
        <end position="165"/>
    </location>
</feature>